<evidence type="ECO:0000256" key="1">
    <source>
        <dbReference type="SAM" id="MobiDB-lite"/>
    </source>
</evidence>
<protein>
    <submittedName>
        <fullName evidence="3">Uncharacterized protein</fullName>
    </submittedName>
</protein>
<name>A0A251SKH5_HELAN</name>
<dbReference type="Proteomes" id="UP000215914">
    <property type="component" value="Chromosome 14"/>
</dbReference>
<reference evidence="3" key="2">
    <citation type="submission" date="2017-02" db="EMBL/GenBank/DDBJ databases">
        <title>Sunflower complete genome.</title>
        <authorList>
            <person name="Langlade N."/>
            <person name="Munos S."/>
        </authorList>
    </citation>
    <scope>NUCLEOTIDE SEQUENCE [LARGE SCALE GENOMIC DNA]</scope>
    <source>
        <tissue evidence="3">Leaves</tissue>
    </source>
</reference>
<dbReference type="EMBL" id="MNCJ02000329">
    <property type="protein sequence ID" value="KAF5769874.1"/>
    <property type="molecule type" value="Genomic_DNA"/>
</dbReference>
<reference evidence="2 4" key="1">
    <citation type="journal article" date="2017" name="Nature">
        <title>The sunflower genome provides insights into oil metabolism, flowering and Asterid evolution.</title>
        <authorList>
            <person name="Badouin H."/>
            <person name="Gouzy J."/>
            <person name="Grassa C.J."/>
            <person name="Murat F."/>
            <person name="Staton S.E."/>
            <person name="Cottret L."/>
            <person name="Lelandais-Briere C."/>
            <person name="Owens G.L."/>
            <person name="Carrere S."/>
            <person name="Mayjonade B."/>
            <person name="Legrand L."/>
            <person name="Gill N."/>
            <person name="Kane N.C."/>
            <person name="Bowers J.E."/>
            <person name="Hubner S."/>
            <person name="Bellec A."/>
            <person name="Berard A."/>
            <person name="Berges H."/>
            <person name="Blanchet N."/>
            <person name="Boniface M.C."/>
            <person name="Brunel D."/>
            <person name="Catrice O."/>
            <person name="Chaidir N."/>
            <person name="Claudel C."/>
            <person name="Donnadieu C."/>
            <person name="Faraut T."/>
            <person name="Fievet G."/>
            <person name="Helmstetter N."/>
            <person name="King M."/>
            <person name="Knapp S.J."/>
            <person name="Lai Z."/>
            <person name="Le Paslier M.C."/>
            <person name="Lippi Y."/>
            <person name="Lorenzon L."/>
            <person name="Mandel J.R."/>
            <person name="Marage G."/>
            <person name="Marchand G."/>
            <person name="Marquand E."/>
            <person name="Bret-Mestries E."/>
            <person name="Morien E."/>
            <person name="Nambeesan S."/>
            <person name="Nguyen T."/>
            <person name="Pegot-Espagnet P."/>
            <person name="Pouilly N."/>
            <person name="Raftis F."/>
            <person name="Sallet E."/>
            <person name="Schiex T."/>
            <person name="Thomas J."/>
            <person name="Vandecasteele C."/>
            <person name="Vares D."/>
            <person name="Vear F."/>
            <person name="Vautrin S."/>
            <person name="Crespi M."/>
            <person name="Mangin B."/>
            <person name="Burke J.M."/>
            <person name="Salse J."/>
            <person name="Munos S."/>
            <person name="Vincourt P."/>
            <person name="Rieseberg L.H."/>
            <person name="Langlade N.B."/>
        </authorList>
    </citation>
    <scope>NUCLEOTIDE SEQUENCE [LARGE SCALE GENOMIC DNA]</scope>
    <source>
        <strain evidence="4">cv. SF193</strain>
        <tissue evidence="2">Leaves</tissue>
    </source>
</reference>
<proteinExistence type="predicted"/>
<evidence type="ECO:0000313" key="4">
    <source>
        <dbReference type="Proteomes" id="UP000215914"/>
    </source>
</evidence>
<evidence type="ECO:0000313" key="3">
    <source>
        <dbReference type="EMBL" id="OTF98785.1"/>
    </source>
</evidence>
<reference evidence="2" key="3">
    <citation type="submission" date="2020-06" db="EMBL/GenBank/DDBJ databases">
        <title>Helianthus annuus Genome sequencing and assembly Release 2.</title>
        <authorList>
            <person name="Gouzy J."/>
            <person name="Langlade N."/>
            <person name="Munos S."/>
        </authorList>
    </citation>
    <scope>NUCLEOTIDE SEQUENCE</scope>
    <source>
        <tissue evidence="2">Leaves</tissue>
    </source>
</reference>
<evidence type="ECO:0000313" key="2">
    <source>
        <dbReference type="EMBL" id="KAF5769874.1"/>
    </source>
</evidence>
<sequence length="77" mass="8597">MRAREMASLVWPLRARHVTLLARPTPGFKPKPQGPRPNPSPPGVVAWAFSPNPSPIPHSLRLRTHKYILPLSCKKTS</sequence>
<feature type="region of interest" description="Disordered" evidence="1">
    <location>
        <begin position="23"/>
        <end position="42"/>
    </location>
</feature>
<dbReference type="AlphaFoldDB" id="A0A251SKH5"/>
<dbReference type="Gramene" id="mRNA:HanXRQr2_Chr14g0653231">
    <property type="protein sequence ID" value="CDS:HanXRQr2_Chr14g0653231.1"/>
    <property type="gene ID" value="HanXRQr2_Chr14g0653231"/>
</dbReference>
<dbReference type="InParanoid" id="A0A251SKH5"/>
<feature type="compositionally biased region" description="Pro residues" evidence="1">
    <location>
        <begin position="27"/>
        <end position="42"/>
    </location>
</feature>
<organism evidence="3 4">
    <name type="scientific">Helianthus annuus</name>
    <name type="common">Common sunflower</name>
    <dbReference type="NCBI Taxonomy" id="4232"/>
    <lineage>
        <taxon>Eukaryota</taxon>
        <taxon>Viridiplantae</taxon>
        <taxon>Streptophyta</taxon>
        <taxon>Embryophyta</taxon>
        <taxon>Tracheophyta</taxon>
        <taxon>Spermatophyta</taxon>
        <taxon>Magnoliopsida</taxon>
        <taxon>eudicotyledons</taxon>
        <taxon>Gunneridae</taxon>
        <taxon>Pentapetalae</taxon>
        <taxon>asterids</taxon>
        <taxon>campanulids</taxon>
        <taxon>Asterales</taxon>
        <taxon>Asteraceae</taxon>
        <taxon>Asteroideae</taxon>
        <taxon>Heliantheae alliance</taxon>
        <taxon>Heliantheae</taxon>
        <taxon>Helianthus</taxon>
    </lineage>
</organism>
<dbReference type="EMBL" id="CM007903">
    <property type="protein sequence ID" value="OTF98785.1"/>
    <property type="molecule type" value="Genomic_DNA"/>
</dbReference>
<keyword evidence="4" id="KW-1185">Reference proteome</keyword>
<accession>A0A251SKH5</accession>
<gene>
    <name evidence="3" type="ORF">HannXRQ_Chr14g0449421</name>
    <name evidence="2" type="ORF">HanXRQr2_Chr14g0653231</name>
</gene>